<proteinExistence type="predicted"/>
<comment type="caution">
    <text evidence="1">The sequence shown here is derived from an EMBL/GenBank/DDBJ whole genome shotgun (WGS) entry which is preliminary data.</text>
</comment>
<name>A0AAD4WBS6_PRUDU</name>
<evidence type="ECO:0000313" key="2">
    <source>
        <dbReference type="Proteomes" id="UP001054821"/>
    </source>
</evidence>
<dbReference type="AlphaFoldDB" id="A0AAD4WBS6"/>
<protein>
    <recommendedName>
        <fullName evidence="3">Retrotransposon Copia-like N-terminal domain-containing protein</fullName>
    </recommendedName>
</protein>
<keyword evidence="2" id="KW-1185">Reference proteome</keyword>
<evidence type="ECO:0008006" key="3">
    <source>
        <dbReference type="Google" id="ProtNLM"/>
    </source>
</evidence>
<dbReference type="Proteomes" id="UP001054821">
    <property type="component" value="Chromosome 3"/>
</dbReference>
<gene>
    <name evidence="1" type="ORF">L3X38_019944</name>
</gene>
<accession>A0AAD4WBS6</accession>
<reference evidence="1 2" key="1">
    <citation type="journal article" date="2022" name="G3 (Bethesda)">
        <title>Whole-genome sequence and methylome profiling of the almond [Prunus dulcis (Mill.) D.A. Webb] cultivar 'Nonpareil'.</title>
        <authorList>
            <person name="D'Amico-Willman K.M."/>
            <person name="Ouma W.Z."/>
            <person name="Meulia T."/>
            <person name="Sideli G.M."/>
            <person name="Gradziel T.M."/>
            <person name="Fresnedo-Ramirez J."/>
        </authorList>
    </citation>
    <scope>NUCLEOTIDE SEQUENCE [LARGE SCALE GENOMIC DNA]</scope>
    <source>
        <strain evidence="1">Clone GOH B32 T37-40</strain>
    </source>
</reference>
<evidence type="ECO:0000313" key="1">
    <source>
        <dbReference type="EMBL" id="KAI5340670.1"/>
    </source>
</evidence>
<dbReference type="EMBL" id="JAJFAZ020000003">
    <property type="protein sequence ID" value="KAI5340670.1"/>
    <property type="molecule type" value="Genomic_DNA"/>
</dbReference>
<organism evidence="1 2">
    <name type="scientific">Prunus dulcis</name>
    <name type="common">Almond</name>
    <name type="synonym">Amygdalus dulcis</name>
    <dbReference type="NCBI Taxonomy" id="3755"/>
    <lineage>
        <taxon>Eukaryota</taxon>
        <taxon>Viridiplantae</taxon>
        <taxon>Streptophyta</taxon>
        <taxon>Embryophyta</taxon>
        <taxon>Tracheophyta</taxon>
        <taxon>Spermatophyta</taxon>
        <taxon>Magnoliopsida</taxon>
        <taxon>eudicotyledons</taxon>
        <taxon>Gunneridae</taxon>
        <taxon>Pentapetalae</taxon>
        <taxon>rosids</taxon>
        <taxon>fabids</taxon>
        <taxon>Rosales</taxon>
        <taxon>Rosaceae</taxon>
        <taxon>Amygdaloideae</taxon>
        <taxon>Amygdaleae</taxon>
        <taxon>Prunus</taxon>
    </lineage>
</organism>
<sequence length="94" mass="10591">MVSSSSHDALSIPSFSNVITVRLDRNNYPLWFAQILPLLRNCHLLTFIDGSSDCPPAFVIDDAGKPTDAGPPMDQRLEKQNQLLHEVEDWIQKD</sequence>